<keyword evidence="2" id="KW-1185">Reference proteome</keyword>
<dbReference type="AlphaFoldDB" id="A0AAV7PVE3"/>
<sequence length="111" mass="12396">MGGLNALQEMASQDDEFLENAYQVDDNESFHEYVLDLQREGAGDDDQFAEDVIPSTLKGFMIDMVKVALLLPVKKRLVKQESKLTLETVVEIAAVYSKAQAQAGNDGRDEW</sequence>
<protein>
    <submittedName>
        <fullName evidence="1">Uncharacterized protein</fullName>
    </submittedName>
</protein>
<name>A0AAV7PVE3_PLEWA</name>
<proteinExistence type="predicted"/>
<accession>A0AAV7PVE3</accession>
<comment type="caution">
    <text evidence="1">The sequence shown here is derived from an EMBL/GenBank/DDBJ whole genome shotgun (WGS) entry which is preliminary data.</text>
</comment>
<dbReference type="EMBL" id="JANPWB010000011">
    <property type="protein sequence ID" value="KAJ1130443.1"/>
    <property type="molecule type" value="Genomic_DNA"/>
</dbReference>
<evidence type="ECO:0000313" key="2">
    <source>
        <dbReference type="Proteomes" id="UP001066276"/>
    </source>
</evidence>
<organism evidence="1 2">
    <name type="scientific">Pleurodeles waltl</name>
    <name type="common">Iberian ribbed newt</name>
    <dbReference type="NCBI Taxonomy" id="8319"/>
    <lineage>
        <taxon>Eukaryota</taxon>
        <taxon>Metazoa</taxon>
        <taxon>Chordata</taxon>
        <taxon>Craniata</taxon>
        <taxon>Vertebrata</taxon>
        <taxon>Euteleostomi</taxon>
        <taxon>Amphibia</taxon>
        <taxon>Batrachia</taxon>
        <taxon>Caudata</taxon>
        <taxon>Salamandroidea</taxon>
        <taxon>Salamandridae</taxon>
        <taxon>Pleurodelinae</taxon>
        <taxon>Pleurodeles</taxon>
    </lineage>
</organism>
<dbReference type="Proteomes" id="UP001066276">
    <property type="component" value="Chromosome 7"/>
</dbReference>
<gene>
    <name evidence="1" type="ORF">NDU88_008796</name>
</gene>
<evidence type="ECO:0000313" key="1">
    <source>
        <dbReference type="EMBL" id="KAJ1130443.1"/>
    </source>
</evidence>
<reference evidence="1" key="1">
    <citation type="journal article" date="2022" name="bioRxiv">
        <title>Sequencing and chromosome-scale assembly of the giantPleurodeles waltlgenome.</title>
        <authorList>
            <person name="Brown T."/>
            <person name="Elewa A."/>
            <person name="Iarovenko S."/>
            <person name="Subramanian E."/>
            <person name="Araus A.J."/>
            <person name="Petzold A."/>
            <person name="Susuki M."/>
            <person name="Suzuki K.-i.T."/>
            <person name="Hayashi T."/>
            <person name="Toyoda A."/>
            <person name="Oliveira C."/>
            <person name="Osipova E."/>
            <person name="Leigh N.D."/>
            <person name="Simon A."/>
            <person name="Yun M.H."/>
        </authorList>
    </citation>
    <scope>NUCLEOTIDE SEQUENCE</scope>
    <source>
        <strain evidence="1">20211129_DDA</strain>
        <tissue evidence="1">Liver</tissue>
    </source>
</reference>